<dbReference type="InterPro" id="IPR004516">
    <property type="entry name" value="HisRS/HisZ"/>
</dbReference>
<dbReference type="SUPFAM" id="SSF55681">
    <property type="entry name" value="Class II aaRS and biotin synthetases"/>
    <property type="match status" value="1"/>
</dbReference>
<evidence type="ECO:0000256" key="10">
    <source>
        <dbReference type="ARBA" id="ARBA00047639"/>
    </source>
</evidence>
<dbReference type="InterPro" id="IPR036621">
    <property type="entry name" value="Anticodon-bd_dom_sf"/>
</dbReference>
<dbReference type="PANTHER" id="PTHR43707:SF1">
    <property type="entry name" value="HISTIDINE--TRNA LIGASE, MITOCHONDRIAL-RELATED"/>
    <property type="match status" value="1"/>
</dbReference>
<evidence type="ECO:0000256" key="1">
    <source>
        <dbReference type="ARBA" id="ARBA00004496"/>
    </source>
</evidence>
<comment type="subcellular location">
    <subcellularLocation>
        <location evidence="1 11">Cytoplasm</location>
    </subcellularLocation>
</comment>
<evidence type="ECO:0000256" key="5">
    <source>
        <dbReference type="ARBA" id="ARBA00022598"/>
    </source>
</evidence>
<dbReference type="InterPro" id="IPR033656">
    <property type="entry name" value="HisRS_anticodon"/>
</dbReference>
<dbReference type="GO" id="GO:0006427">
    <property type="term" value="P:histidyl-tRNA aminoacylation"/>
    <property type="evidence" value="ECO:0007669"/>
    <property type="project" value="UniProtKB-UniRule"/>
</dbReference>
<dbReference type="HAMAP" id="MF_00127">
    <property type="entry name" value="His_tRNA_synth"/>
    <property type="match status" value="1"/>
</dbReference>
<evidence type="ECO:0000256" key="6">
    <source>
        <dbReference type="ARBA" id="ARBA00022741"/>
    </source>
</evidence>
<comment type="catalytic activity">
    <reaction evidence="10 11">
        <text>tRNA(His) + L-histidine + ATP = L-histidyl-tRNA(His) + AMP + diphosphate + H(+)</text>
        <dbReference type="Rhea" id="RHEA:17313"/>
        <dbReference type="Rhea" id="RHEA-COMP:9665"/>
        <dbReference type="Rhea" id="RHEA-COMP:9689"/>
        <dbReference type="ChEBI" id="CHEBI:15378"/>
        <dbReference type="ChEBI" id="CHEBI:30616"/>
        <dbReference type="ChEBI" id="CHEBI:33019"/>
        <dbReference type="ChEBI" id="CHEBI:57595"/>
        <dbReference type="ChEBI" id="CHEBI:78442"/>
        <dbReference type="ChEBI" id="CHEBI:78527"/>
        <dbReference type="ChEBI" id="CHEBI:456215"/>
        <dbReference type="EC" id="6.1.1.21"/>
    </reaction>
</comment>
<evidence type="ECO:0000256" key="4">
    <source>
        <dbReference type="ARBA" id="ARBA00022490"/>
    </source>
</evidence>
<dbReference type="Pfam" id="PF13393">
    <property type="entry name" value="tRNA-synt_His"/>
    <property type="match status" value="1"/>
</dbReference>
<feature type="binding site" evidence="12">
    <location>
        <position position="259"/>
    </location>
    <ligand>
        <name>L-histidine</name>
        <dbReference type="ChEBI" id="CHEBI:57595"/>
    </ligand>
</feature>
<accession>A0AA46UHN1</accession>
<dbReference type="InterPro" id="IPR045864">
    <property type="entry name" value="aa-tRNA-synth_II/BPL/LPL"/>
</dbReference>
<dbReference type="GO" id="GO:0005737">
    <property type="term" value="C:cytoplasm"/>
    <property type="evidence" value="ECO:0007669"/>
    <property type="project" value="UniProtKB-SubCell"/>
</dbReference>
<protein>
    <recommendedName>
        <fullName evidence="11">Histidine--tRNA ligase</fullName>
        <ecNumber evidence="11">6.1.1.21</ecNumber>
    </recommendedName>
    <alternativeName>
        <fullName evidence="11">Histidyl-tRNA synthetase</fullName>
        <shortName evidence="11">HisRS</shortName>
    </alternativeName>
</protein>
<organism evidence="14 15">
    <name type="scientific">Vibrio parahaemolyticus</name>
    <dbReference type="NCBI Taxonomy" id="670"/>
    <lineage>
        <taxon>Bacteria</taxon>
        <taxon>Pseudomonadati</taxon>
        <taxon>Pseudomonadota</taxon>
        <taxon>Gammaproteobacteria</taxon>
        <taxon>Vibrionales</taxon>
        <taxon>Vibrionaceae</taxon>
        <taxon>Vibrio</taxon>
    </lineage>
</organism>
<dbReference type="InterPro" id="IPR004154">
    <property type="entry name" value="Anticodon-bd"/>
</dbReference>
<dbReference type="InterPro" id="IPR015807">
    <property type="entry name" value="His-tRNA-ligase"/>
</dbReference>
<dbReference type="FunFam" id="3.30.930.10:FF:000005">
    <property type="entry name" value="Histidine--tRNA ligase"/>
    <property type="match status" value="1"/>
</dbReference>
<dbReference type="Pfam" id="PF03129">
    <property type="entry name" value="HGTP_anticodon"/>
    <property type="match status" value="1"/>
</dbReference>
<proteinExistence type="inferred from homology"/>
<evidence type="ECO:0000256" key="9">
    <source>
        <dbReference type="ARBA" id="ARBA00023146"/>
    </source>
</evidence>
<dbReference type="RefSeq" id="WP_020840138.1">
    <property type="nucleotide sequence ID" value="NZ_CP097355.1"/>
</dbReference>
<dbReference type="CDD" id="cd00859">
    <property type="entry name" value="HisRS_anticodon"/>
    <property type="match status" value="1"/>
</dbReference>
<evidence type="ECO:0000256" key="8">
    <source>
        <dbReference type="ARBA" id="ARBA00022917"/>
    </source>
</evidence>
<evidence type="ECO:0000259" key="13">
    <source>
        <dbReference type="PROSITE" id="PS50862"/>
    </source>
</evidence>
<keyword evidence="9 11" id="KW-0030">Aminoacyl-tRNA synthetase</keyword>
<keyword evidence="4 11" id="KW-0963">Cytoplasm</keyword>
<evidence type="ECO:0000256" key="3">
    <source>
        <dbReference type="ARBA" id="ARBA00011738"/>
    </source>
</evidence>
<dbReference type="Proteomes" id="UP001163036">
    <property type="component" value="Chromosome 1"/>
</dbReference>
<keyword evidence="5 11" id="KW-0436">Ligase</keyword>
<evidence type="ECO:0000313" key="15">
    <source>
        <dbReference type="Proteomes" id="UP001163036"/>
    </source>
</evidence>
<evidence type="ECO:0000256" key="12">
    <source>
        <dbReference type="PIRSR" id="PIRSR001549-1"/>
    </source>
</evidence>
<evidence type="ECO:0000256" key="2">
    <source>
        <dbReference type="ARBA" id="ARBA00008226"/>
    </source>
</evidence>
<name>A0AA46UHN1_VIBPH</name>
<evidence type="ECO:0000313" key="14">
    <source>
        <dbReference type="EMBL" id="UYV25888.1"/>
    </source>
</evidence>
<evidence type="ECO:0000256" key="11">
    <source>
        <dbReference type="HAMAP-Rule" id="MF_00127"/>
    </source>
</evidence>
<dbReference type="EMBL" id="CP097355">
    <property type="protein sequence ID" value="UYV25888.1"/>
    <property type="molecule type" value="Genomic_DNA"/>
</dbReference>
<keyword evidence="7 11" id="KW-0067">ATP-binding</keyword>
<dbReference type="InterPro" id="IPR006195">
    <property type="entry name" value="aa-tRNA-synth_II"/>
</dbReference>
<keyword evidence="6 11" id="KW-0547">Nucleotide-binding</keyword>
<sequence length="422" mass="47061">MAKTIQAIRGMNDCLPTQSPLWQKLENTVKNVISAYGYNEVRMPIVEETNLFSRAVGEETDVVSKEMYTFDDRNGDSLTLRPEGTAGCVRSCIQNSLINRDEQRLWYMGPMFRHERPQKGRYRQFHQCGVEVFGLNGPDVDAELIMMTARLWRELGIDKHVRLELNSIGSQEDRADYRTALVAFLAQHIDVLDEDCKRRMHTNPLRVLDTKNPDIQAILGDAPRLSEYLGEESKAHFAGLCELLDAAGIEYTVNERLVRGLDYYNRTVFEWITESLGAQGTVCGGGRYDGLVEQLGGKPTPAVGFAMGLERLVLMLETLELTDVRRSVDVYVVTAGEGTMMAGMKLAEQLREAISGVRVMNHFGGGNFKKQFKRADKVGAVVALVLGENEVADNTVVLKDLVGGEQETYSQAEVAEKIAALI</sequence>
<feature type="binding site" evidence="12">
    <location>
        <begin position="263"/>
        <end position="264"/>
    </location>
    <ligand>
        <name>L-histidine</name>
        <dbReference type="ChEBI" id="CHEBI:57595"/>
    </ligand>
</feature>
<dbReference type="SUPFAM" id="SSF52954">
    <property type="entry name" value="Class II aaRS ABD-related"/>
    <property type="match status" value="1"/>
</dbReference>
<dbReference type="Gene3D" id="3.40.50.800">
    <property type="entry name" value="Anticodon-binding domain"/>
    <property type="match status" value="1"/>
</dbReference>
<dbReference type="EC" id="6.1.1.21" evidence="11"/>
<dbReference type="PIRSF" id="PIRSF001549">
    <property type="entry name" value="His-tRNA_synth"/>
    <property type="match status" value="1"/>
</dbReference>
<dbReference type="PANTHER" id="PTHR43707">
    <property type="entry name" value="HISTIDYL-TRNA SYNTHETASE"/>
    <property type="match status" value="1"/>
</dbReference>
<comment type="subunit">
    <text evidence="3 11">Homodimer.</text>
</comment>
<dbReference type="InterPro" id="IPR041715">
    <property type="entry name" value="HisRS-like_core"/>
</dbReference>
<dbReference type="NCBIfam" id="TIGR00442">
    <property type="entry name" value="hisS"/>
    <property type="match status" value="1"/>
</dbReference>
<dbReference type="GO" id="GO:0005524">
    <property type="term" value="F:ATP binding"/>
    <property type="evidence" value="ECO:0007669"/>
    <property type="project" value="UniProtKB-UniRule"/>
</dbReference>
<dbReference type="AlphaFoldDB" id="A0AA46UHN1"/>
<comment type="similarity">
    <text evidence="2 11">Belongs to the class-II aminoacyl-tRNA synthetase family.</text>
</comment>
<gene>
    <name evidence="11 14" type="primary">hisS</name>
    <name evidence="14" type="ORF">M5598_12745</name>
</gene>
<feature type="domain" description="Aminoacyl-transfer RNA synthetases class-II family profile" evidence="13">
    <location>
        <begin position="21"/>
        <end position="329"/>
    </location>
</feature>
<keyword evidence="8 11" id="KW-0648">Protein biosynthesis</keyword>
<dbReference type="CDD" id="cd00773">
    <property type="entry name" value="HisRS-like_core"/>
    <property type="match status" value="1"/>
</dbReference>
<dbReference type="PROSITE" id="PS50862">
    <property type="entry name" value="AA_TRNA_LIGASE_II"/>
    <property type="match status" value="1"/>
</dbReference>
<feature type="binding site" evidence="12">
    <location>
        <begin position="83"/>
        <end position="85"/>
    </location>
    <ligand>
        <name>L-histidine</name>
        <dbReference type="ChEBI" id="CHEBI:57595"/>
    </ligand>
</feature>
<feature type="binding site" evidence="12">
    <location>
        <position position="113"/>
    </location>
    <ligand>
        <name>L-histidine</name>
        <dbReference type="ChEBI" id="CHEBI:57595"/>
    </ligand>
</feature>
<dbReference type="Gene3D" id="3.30.930.10">
    <property type="entry name" value="Bira Bifunctional Protein, Domain 2"/>
    <property type="match status" value="1"/>
</dbReference>
<feature type="binding site" evidence="12">
    <location>
        <position position="127"/>
    </location>
    <ligand>
        <name>L-histidine</name>
        <dbReference type="ChEBI" id="CHEBI:57595"/>
    </ligand>
</feature>
<feature type="binding site" evidence="12">
    <location>
        <position position="131"/>
    </location>
    <ligand>
        <name>L-histidine</name>
        <dbReference type="ChEBI" id="CHEBI:57595"/>
    </ligand>
</feature>
<reference evidence="14" key="1">
    <citation type="submission" date="2022-05" db="EMBL/GenBank/DDBJ databases">
        <title>Megaplasmid of Vibrio parahaemolyticus.</title>
        <authorList>
            <person name="Strauch E."/>
            <person name="Borowiak M."/>
        </authorList>
    </citation>
    <scope>NUCLEOTIDE SEQUENCE</scope>
    <source>
        <strain evidence="14">16-VB00198</strain>
    </source>
</reference>
<evidence type="ECO:0000256" key="7">
    <source>
        <dbReference type="ARBA" id="ARBA00022840"/>
    </source>
</evidence>
<dbReference type="GO" id="GO:0004821">
    <property type="term" value="F:histidine-tRNA ligase activity"/>
    <property type="evidence" value="ECO:0007669"/>
    <property type="project" value="UniProtKB-UniRule"/>
</dbReference>